<feature type="region of interest" description="Disordered" evidence="1">
    <location>
        <begin position="24"/>
        <end position="50"/>
    </location>
</feature>
<dbReference type="Proteomes" id="UP000076842">
    <property type="component" value="Unassembled WGS sequence"/>
</dbReference>
<reference evidence="2 3" key="1">
    <citation type="journal article" date="2016" name="Mol. Biol. Evol.">
        <title>Comparative Genomics of Early-Diverging Mushroom-Forming Fungi Provides Insights into the Origins of Lignocellulose Decay Capabilities.</title>
        <authorList>
            <person name="Nagy L.G."/>
            <person name="Riley R."/>
            <person name="Tritt A."/>
            <person name="Adam C."/>
            <person name="Daum C."/>
            <person name="Floudas D."/>
            <person name="Sun H."/>
            <person name="Yadav J.S."/>
            <person name="Pangilinan J."/>
            <person name="Larsson K.H."/>
            <person name="Matsuura K."/>
            <person name="Barry K."/>
            <person name="Labutti K."/>
            <person name="Kuo R."/>
            <person name="Ohm R.A."/>
            <person name="Bhattacharya S.S."/>
            <person name="Shirouzu T."/>
            <person name="Yoshinaga Y."/>
            <person name="Martin F.M."/>
            <person name="Grigoriev I.V."/>
            <person name="Hibbett D.S."/>
        </authorList>
    </citation>
    <scope>NUCLEOTIDE SEQUENCE [LARGE SCALE GENOMIC DNA]</scope>
    <source>
        <strain evidence="2 3">HHB12733</strain>
    </source>
</reference>
<gene>
    <name evidence="2" type="ORF">CALCODRAFT_201884</name>
</gene>
<organism evidence="2 3">
    <name type="scientific">Calocera cornea HHB12733</name>
    <dbReference type="NCBI Taxonomy" id="1353952"/>
    <lineage>
        <taxon>Eukaryota</taxon>
        <taxon>Fungi</taxon>
        <taxon>Dikarya</taxon>
        <taxon>Basidiomycota</taxon>
        <taxon>Agaricomycotina</taxon>
        <taxon>Dacrymycetes</taxon>
        <taxon>Dacrymycetales</taxon>
        <taxon>Dacrymycetaceae</taxon>
        <taxon>Calocera</taxon>
    </lineage>
</organism>
<keyword evidence="3" id="KW-1185">Reference proteome</keyword>
<evidence type="ECO:0000256" key="1">
    <source>
        <dbReference type="SAM" id="MobiDB-lite"/>
    </source>
</evidence>
<dbReference type="EMBL" id="KV424212">
    <property type="protein sequence ID" value="KZT50188.1"/>
    <property type="molecule type" value="Genomic_DNA"/>
</dbReference>
<evidence type="ECO:0000313" key="3">
    <source>
        <dbReference type="Proteomes" id="UP000076842"/>
    </source>
</evidence>
<dbReference type="AlphaFoldDB" id="A0A165C3D9"/>
<dbReference type="OrthoDB" id="25778at2759"/>
<evidence type="ECO:0000313" key="2">
    <source>
        <dbReference type="EMBL" id="KZT50188.1"/>
    </source>
</evidence>
<dbReference type="InParanoid" id="A0A165C3D9"/>
<name>A0A165C3D9_9BASI</name>
<protein>
    <submittedName>
        <fullName evidence="2">Uncharacterized protein</fullName>
    </submittedName>
</protein>
<feature type="compositionally biased region" description="Polar residues" evidence="1">
    <location>
        <begin position="32"/>
        <end position="45"/>
    </location>
</feature>
<sequence length="118" mass="12793">MLVFNPSDGMMSLQRCLLLQSSQSMPVIEPGTPSNDSTPLNGRTPSSSFSSQRTLSLGALISNPVNTRAMDNLLANGNTVASWNLERDVTWPEVKQVVHKSGVRYSFGQLGRNATRNG</sequence>
<accession>A0A165C3D9</accession>
<proteinExistence type="predicted"/>